<evidence type="ECO:0000256" key="1">
    <source>
        <dbReference type="ARBA" id="ARBA00004167"/>
    </source>
</evidence>
<keyword evidence="2" id="KW-0812">Transmembrane</keyword>
<dbReference type="GO" id="GO:0005524">
    <property type="term" value="F:ATP binding"/>
    <property type="evidence" value="ECO:0007669"/>
    <property type="project" value="UniProtKB-KW"/>
</dbReference>
<dbReference type="InterPro" id="IPR040198">
    <property type="entry name" value="Fido_containing"/>
</dbReference>
<dbReference type="InterPro" id="IPR036597">
    <property type="entry name" value="Fido-like_dom_sf"/>
</dbReference>
<proteinExistence type="predicted"/>
<name>A0A6A6EAG3_9PEZI</name>
<evidence type="ECO:0000313" key="12">
    <source>
        <dbReference type="EMBL" id="KAF2188045.1"/>
    </source>
</evidence>
<dbReference type="Gene3D" id="1.10.3290.10">
    <property type="entry name" value="Fido-like domain"/>
    <property type="match status" value="1"/>
</dbReference>
<dbReference type="PANTHER" id="PTHR13504:SF34">
    <property type="entry name" value="PROTEIN ADENYLYLTRANSFERASE FICD"/>
    <property type="match status" value="1"/>
</dbReference>
<dbReference type="OrthoDB" id="439046at2759"/>
<gene>
    <name evidence="12" type="ORF">K469DRAFT_725053</name>
</gene>
<evidence type="ECO:0000256" key="9">
    <source>
        <dbReference type="PIRSR" id="PIRSR640198-1"/>
    </source>
</evidence>
<evidence type="ECO:0000256" key="8">
    <source>
        <dbReference type="ARBA" id="ARBA00023136"/>
    </source>
</evidence>
<feature type="binding site" evidence="10">
    <location>
        <begin position="271"/>
        <end position="278"/>
    </location>
    <ligand>
        <name>ATP</name>
        <dbReference type="ChEBI" id="CHEBI:30616"/>
    </ligand>
</feature>
<dbReference type="AlphaFoldDB" id="A0A6A6EAG3"/>
<feature type="domain" description="Fido" evidence="11">
    <location>
        <begin position="174"/>
        <end position="324"/>
    </location>
</feature>
<sequence length="348" mass="39551">MNTARRKLLEEIYAPLVHMKPRSPEYTRLALTGKCWHDYFDPGNMERYGYKSLEKEHSSLLNEIDRLRASIKLPISTIAKTLVAEYAHQSVMIESNHLELGESLIIAESLRDNLFQQFDMASMKASSLISLTLPTSSELLPQRDSSEVAELRNHIIASQWVAETAARQPGTPGLGEAEIHGLAALMVKDTASEALYSCGWGGISKPGDYRRAPIQVRSNPLRIFPYHVEVPSLMKQFISWRDNAHNQKLLHPLLLACQSCVYFLYIHPFIDGNGRVGRTLMHDYMVRQGYIPIVMLSLEQEDYLHMVSDAQDGNPEAFVEQVLSTQLDMMRTFVMRELESENGQERLT</sequence>
<dbReference type="Proteomes" id="UP000800200">
    <property type="component" value="Unassembled WGS sequence"/>
</dbReference>
<evidence type="ECO:0000256" key="3">
    <source>
        <dbReference type="ARBA" id="ARBA00022737"/>
    </source>
</evidence>
<dbReference type="PROSITE" id="PS51459">
    <property type="entry name" value="FIDO"/>
    <property type="match status" value="1"/>
</dbReference>
<reference evidence="12" key="1">
    <citation type="journal article" date="2020" name="Stud. Mycol.">
        <title>101 Dothideomycetes genomes: a test case for predicting lifestyles and emergence of pathogens.</title>
        <authorList>
            <person name="Haridas S."/>
            <person name="Albert R."/>
            <person name="Binder M."/>
            <person name="Bloem J."/>
            <person name="Labutti K."/>
            <person name="Salamov A."/>
            <person name="Andreopoulos B."/>
            <person name="Baker S."/>
            <person name="Barry K."/>
            <person name="Bills G."/>
            <person name="Bluhm B."/>
            <person name="Cannon C."/>
            <person name="Castanera R."/>
            <person name="Culley D."/>
            <person name="Daum C."/>
            <person name="Ezra D."/>
            <person name="Gonzalez J."/>
            <person name="Henrissat B."/>
            <person name="Kuo A."/>
            <person name="Liang C."/>
            <person name="Lipzen A."/>
            <person name="Lutzoni F."/>
            <person name="Magnuson J."/>
            <person name="Mondo S."/>
            <person name="Nolan M."/>
            <person name="Ohm R."/>
            <person name="Pangilinan J."/>
            <person name="Park H.-J."/>
            <person name="Ramirez L."/>
            <person name="Alfaro M."/>
            <person name="Sun H."/>
            <person name="Tritt A."/>
            <person name="Yoshinaga Y."/>
            <person name="Zwiers L.-H."/>
            <person name="Turgeon B."/>
            <person name="Goodwin S."/>
            <person name="Spatafora J."/>
            <person name="Crous P."/>
            <person name="Grigoriev I."/>
        </authorList>
    </citation>
    <scope>NUCLEOTIDE SEQUENCE</scope>
    <source>
        <strain evidence="12">CBS 207.26</strain>
    </source>
</reference>
<dbReference type="InterPro" id="IPR003812">
    <property type="entry name" value="Fido"/>
</dbReference>
<comment type="subcellular location">
    <subcellularLocation>
        <location evidence="1">Membrane</location>
        <topology evidence="1">Single-pass membrane protein</topology>
    </subcellularLocation>
</comment>
<dbReference type="GO" id="GO:0016020">
    <property type="term" value="C:membrane"/>
    <property type="evidence" value="ECO:0007669"/>
    <property type="project" value="UniProtKB-SubCell"/>
</dbReference>
<evidence type="ECO:0000256" key="7">
    <source>
        <dbReference type="ARBA" id="ARBA00022989"/>
    </source>
</evidence>
<evidence type="ECO:0000313" key="13">
    <source>
        <dbReference type="Proteomes" id="UP000800200"/>
    </source>
</evidence>
<evidence type="ECO:0000256" key="10">
    <source>
        <dbReference type="PIRSR" id="PIRSR640198-2"/>
    </source>
</evidence>
<keyword evidence="4 10" id="KW-0547">Nucleotide-binding</keyword>
<dbReference type="EMBL" id="ML994625">
    <property type="protein sequence ID" value="KAF2188045.1"/>
    <property type="molecule type" value="Genomic_DNA"/>
</dbReference>
<dbReference type="SUPFAM" id="SSF140931">
    <property type="entry name" value="Fic-like"/>
    <property type="match status" value="1"/>
</dbReference>
<evidence type="ECO:0000256" key="5">
    <source>
        <dbReference type="ARBA" id="ARBA00022803"/>
    </source>
</evidence>
<protein>
    <submittedName>
        <fullName evidence="12">Fic/DOC family protein</fullName>
    </submittedName>
</protein>
<keyword evidence="8" id="KW-0472">Membrane</keyword>
<dbReference type="PANTHER" id="PTHR13504">
    <property type="entry name" value="FIDO DOMAIN-CONTAINING PROTEIN DDB_G0283145"/>
    <property type="match status" value="1"/>
</dbReference>
<organism evidence="12 13">
    <name type="scientific">Zopfia rhizophila CBS 207.26</name>
    <dbReference type="NCBI Taxonomy" id="1314779"/>
    <lineage>
        <taxon>Eukaryota</taxon>
        <taxon>Fungi</taxon>
        <taxon>Dikarya</taxon>
        <taxon>Ascomycota</taxon>
        <taxon>Pezizomycotina</taxon>
        <taxon>Dothideomycetes</taxon>
        <taxon>Dothideomycetes incertae sedis</taxon>
        <taxon>Zopfiaceae</taxon>
        <taxon>Zopfia</taxon>
    </lineage>
</organism>
<evidence type="ECO:0000259" key="11">
    <source>
        <dbReference type="PROSITE" id="PS51459"/>
    </source>
</evidence>
<keyword evidence="3" id="KW-0677">Repeat</keyword>
<evidence type="ECO:0000256" key="4">
    <source>
        <dbReference type="ARBA" id="ARBA00022741"/>
    </source>
</evidence>
<evidence type="ECO:0000256" key="6">
    <source>
        <dbReference type="ARBA" id="ARBA00022840"/>
    </source>
</evidence>
<keyword evidence="13" id="KW-1185">Reference proteome</keyword>
<dbReference type="Pfam" id="PF02661">
    <property type="entry name" value="Fic"/>
    <property type="match status" value="1"/>
</dbReference>
<keyword evidence="5" id="KW-0802">TPR repeat</keyword>
<keyword evidence="7" id="KW-1133">Transmembrane helix</keyword>
<keyword evidence="6 10" id="KW-0067">ATP-binding</keyword>
<feature type="active site" evidence="9">
    <location>
        <position position="267"/>
    </location>
</feature>
<accession>A0A6A6EAG3</accession>
<evidence type="ECO:0000256" key="2">
    <source>
        <dbReference type="ARBA" id="ARBA00022692"/>
    </source>
</evidence>